<evidence type="ECO:0000313" key="11">
    <source>
        <dbReference type="EMBL" id="CAI3976158.1"/>
    </source>
</evidence>
<dbReference type="InterPro" id="IPR002048">
    <property type="entry name" value="EF_hand_dom"/>
</dbReference>
<dbReference type="Pfam" id="PF13499">
    <property type="entry name" value="EF-hand_7"/>
    <property type="match status" value="1"/>
</dbReference>
<dbReference type="PANTHER" id="PTHR10183">
    <property type="entry name" value="CALPAIN"/>
    <property type="match status" value="1"/>
</dbReference>
<keyword evidence="5" id="KW-0106">Calcium</keyword>
<dbReference type="PANTHER" id="PTHR10183:SF379">
    <property type="entry name" value="CALPAIN-5"/>
    <property type="match status" value="1"/>
</dbReference>
<accession>A0A9P1FHA6</accession>
<dbReference type="AlphaFoldDB" id="A0A9P1FHA6"/>
<dbReference type="SMART" id="SM00054">
    <property type="entry name" value="EFh"/>
    <property type="match status" value="2"/>
</dbReference>
<dbReference type="Proteomes" id="UP001152797">
    <property type="component" value="Unassembled WGS sequence"/>
</dbReference>
<evidence type="ECO:0000256" key="4">
    <source>
        <dbReference type="ARBA" id="ARBA00022807"/>
    </source>
</evidence>
<dbReference type="CDD" id="cd00051">
    <property type="entry name" value="EFh"/>
    <property type="match status" value="1"/>
</dbReference>
<dbReference type="EMBL" id="CAMXCT010000248">
    <property type="protein sequence ID" value="CAI3976158.1"/>
    <property type="molecule type" value="Genomic_DNA"/>
</dbReference>
<dbReference type="GO" id="GO:0006508">
    <property type="term" value="P:proteolysis"/>
    <property type="evidence" value="ECO:0007669"/>
    <property type="project" value="UniProtKB-KW"/>
</dbReference>
<evidence type="ECO:0000256" key="5">
    <source>
        <dbReference type="ARBA" id="ARBA00022837"/>
    </source>
</evidence>
<reference evidence="12 13" key="2">
    <citation type="submission" date="2024-05" db="EMBL/GenBank/DDBJ databases">
        <authorList>
            <person name="Chen Y."/>
            <person name="Shah S."/>
            <person name="Dougan E. K."/>
            <person name="Thang M."/>
            <person name="Chan C."/>
        </authorList>
    </citation>
    <scope>NUCLEOTIDE SEQUENCE [LARGE SCALE GENOMIC DNA]</scope>
</reference>
<feature type="compositionally biased region" description="Acidic residues" evidence="8">
    <location>
        <begin position="734"/>
        <end position="757"/>
    </location>
</feature>
<evidence type="ECO:0000256" key="8">
    <source>
        <dbReference type="SAM" id="MobiDB-lite"/>
    </source>
</evidence>
<dbReference type="InterPro" id="IPR001300">
    <property type="entry name" value="Peptidase_C2_calpain_cat"/>
</dbReference>
<dbReference type="PROSITE" id="PS00018">
    <property type="entry name" value="EF_HAND_1"/>
    <property type="match status" value="2"/>
</dbReference>
<feature type="active site" evidence="6 7">
    <location>
        <position position="369"/>
    </location>
</feature>
<feature type="active site" evidence="7">
    <location>
        <position position="661"/>
    </location>
</feature>
<dbReference type="InterPro" id="IPR000169">
    <property type="entry name" value="Pept_cys_AS"/>
</dbReference>
<dbReference type="GO" id="GO:0004198">
    <property type="term" value="F:calcium-dependent cysteine-type endopeptidase activity"/>
    <property type="evidence" value="ECO:0007669"/>
    <property type="project" value="InterPro"/>
</dbReference>
<feature type="domain" description="EF-hand" evidence="10">
    <location>
        <begin position="1"/>
        <end position="35"/>
    </location>
</feature>
<dbReference type="InterPro" id="IPR018247">
    <property type="entry name" value="EF_Hand_1_Ca_BS"/>
</dbReference>
<dbReference type="Gene3D" id="3.90.70.10">
    <property type="entry name" value="Cysteine proteinases"/>
    <property type="match status" value="1"/>
</dbReference>
<feature type="domain" description="Calpain catalytic" evidence="9">
    <location>
        <begin position="314"/>
        <end position="720"/>
    </location>
</feature>
<dbReference type="EMBL" id="CAMXCT020000248">
    <property type="protein sequence ID" value="CAL1129533.1"/>
    <property type="molecule type" value="Genomic_DNA"/>
</dbReference>
<dbReference type="PROSITE" id="PS50222">
    <property type="entry name" value="EF_HAND_2"/>
    <property type="match status" value="2"/>
</dbReference>
<keyword evidence="4 7" id="KW-0788">Thiol protease</keyword>
<dbReference type="PRINTS" id="PR00704">
    <property type="entry name" value="CALPAIN"/>
</dbReference>
<dbReference type="SUPFAM" id="SSF47473">
    <property type="entry name" value="EF-hand"/>
    <property type="match status" value="1"/>
</dbReference>
<protein>
    <submittedName>
        <fullName evidence="12">Calpain catalytic domain-containing protein</fullName>
    </submittedName>
</protein>
<evidence type="ECO:0000259" key="10">
    <source>
        <dbReference type="PROSITE" id="PS50222"/>
    </source>
</evidence>
<dbReference type="Gene3D" id="1.10.238.10">
    <property type="entry name" value="EF-hand"/>
    <property type="match status" value="1"/>
</dbReference>
<dbReference type="GO" id="GO:0005509">
    <property type="term" value="F:calcium ion binding"/>
    <property type="evidence" value="ECO:0007669"/>
    <property type="project" value="InterPro"/>
</dbReference>
<keyword evidence="13" id="KW-1185">Reference proteome</keyword>
<evidence type="ECO:0000256" key="1">
    <source>
        <dbReference type="ARBA" id="ARBA00007623"/>
    </source>
</evidence>
<keyword evidence="2 7" id="KW-0645">Protease</keyword>
<evidence type="ECO:0000256" key="6">
    <source>
        <dbReference type="PIRSR" id="PIRSR622684-1"/>
    </source>
</evidence>
<evidence type="ECO:0000313" key="12">
    <source>
        <dbReference type="EMBL" id="CAL4763470.1"/>
    </source>
</evidence>
<name>A0A9P1FHA6_9DINO</name>
<reference evidence="11" key="1">
    <citation type="submission" date="2022-10" db="EMBL/GenBank/DDBJ databases">
        <authorList>
            <person name="Chen Y."/>
            <person name="Dougan E. K."/>
            <person name="Chan C."/>
            <person name="Rhodes N."/>
            <person name="Thang M."/>
        </authorList>
    </citation>
    <scope>NUCLEOTIDE SEQUENCE</scope>
</reference>
<evidence type="ECO:0000313" key="13">
    <source>
        <dbReference type="Proteomes" id="UP001152797"/>
    </source>
</evidence>
<dbReference type="PROSITE" id="PS00139">
    <property type="entry name" value="THIOL_PROTEASE_CYS"/>
    <property type="match status" value="1"/>
</dbReference>
<dbReference type="InterPro" id="IPR011992">
    <property type="entry name" value="EF-hand-dom_pair"/>
</dbReference>
<sequence length="1213" mass="135587">MAQTVLEVFKKFDADDSGAISRTELGEVLQALKETDPWDDEDIDEILATADASGDGELQIEEFVKWVFAEDKEISQGIKPKATVKISGCSRDEFNGNYVQKEGEYYYRRPIFYCEEKKKFLFYHGERGQWQLYWRTGPKASCRIKTTRTAHMPGEGKTWAVYKQKSSKSKKKKMVREPDMKCEAEVAEVPDQQENAEELLLQAEPCVKFDEIYYKKVDGEVIGNRAVYRQSKGDDDWGDTYLFYDKPETKWKRANEAAEGAVALNKSRITKVPSPEKAAWFDDHGKMDVNAVDTDGIPNSTGQSLTLNHSVQEGWKDETFPHNKDSVGQRCSEKLGRMRWLRAMALHENPVLFADVEPADALQGSLGNCWLIAAMAAIAEFPSYMKNNIFQNKKLAKDGKYHIKLFDGRYSRWKVVTVDDYLPCSAWGGDSPSLFFAKINDGKLCLALIEKAFAKLYGSYSGLWSGFQPVAWYHLTGCDNFFRYKFTYEVAARWEVNADVAVYSDKRRTKKLGVLAQGAHFREAQRVGSWVKISKEDGDGPSSGWISYYDKGKRVASRSPLYPPRYFFQHMQINGSAVMEANGTDHSVADWSKSFYTKSSAFASTESVWQDLLKFDKDNHLMAAVCTQSNDESDSGLVHGHAYSVLKVVEIDGVKLVACRNPWGTDAEWNGPWSDRSSEWRCNPSIAKALNVDFQTEGTFWMDYEDWMYCMGNIKVMNCKMPTSRGDFHSRLLDDDEDGGSGDEGGEFNDEDDEDDSFGGRGDIWISPPRTGGKIVACYGLGVNWNGPVLMGEGTLLQPGDTDQTFMNVPSMLDGATYFGHPINVSAGFWTIEFEPPTTLYVWVMDGCSDSLELVGPTTGWTLEDAPGFQTNDGYKLHLMSKYVEKLDRYTGCYEGFRTISSSFCGGLIGVYPLPKQPEVLVSAACASMPSNDAPVTFCSGLEVEWNSPMKMEEGTQTNPGEEEHVFQNVPGVLLGGTYIGSKCWPSAGTWTIDYQAPCKLYVWAREGEYNAGVNDLLSADGWAREAAEGFQRSDGKELHLWSRHFMEGTSYSITVESCLVGGVVGQPLDLGGAVTCCSGLDVEWNSPHLMSEGTLVNPGDRDYIFKFLPPFLSGGTYIGSRTWPQAGTWTIEYKAPTILYVWAEKGQYNAGVDDALSADGWVREEEGQFMRWNSRGNNPLCIWSRHFQTGSSYSIQTNGLVVAGVVSAPADE</sequence>
<evidence type="ECO:0000259" key="9">
    <source>
        <dbReference type="PROSITE" id="PS50203"/>
    </source>
</evidence>
<comment type="similarity">
    <text evidence="1">Belongs to the peptidase C2 family.</text>
</comment>
<feature type="active site" evidence="7">
    <location>
        <position position="641"/>
    </location>
</feature>
<feature type="region of interest" description="Disordered" evidence="8">
    <location>
        <begin position="730"/>
        <end position="765"/>
    </location>
</feature>
<dbReference type="EMBL" id="CAMXCT030000248">
    <property type="protein sequence ID" value="CAL4763470.1"/>
    <property type="molecule type" value="Genomic_DNA"/>
</dbReference>
<gene>
    <name evidence="11" type="ORF">C1SCF055_LOCUS4411</name>
</gene>
<dbReference type="SMART" id="SM00230">
    <property type="entry name" value="CysPc"/>
    <property type="match status" value="1"/>
</dbReference>
<dbReference type="SUPFAM" id="SSF54001">
    <property type="entry name" value="Cysteine proteinases"/>
    <property type="match status" value="1"/>
</dbReference>
<evidence type="ECO:0000256" key="7">
    <source>
        <dbReference type="PROSITE-ProRule" id="PRU00239"/>
    </source>
</evidence>
<dbReference type="Pfam" id="PF00648">
    <property type="entry name" value="Peptidase_C2"/>
    <property type="match status" value="2"/>
</dbReference>
<evidence type="ECO:0000256" key="3">
    <source>
        <dbReference type="ARBA" id="ARBA00022801"/>
    </source>
</evidence>
<dbReference type="OrthoDB" id="447457at2759"/>
<proteinExistence type="inferred from homology"/>
<comment type="caution">
    <text evidence="11">The sequence shown here is derived from an EMBL/GenBank/DDBJ whole genome shotgun (WGS) entry which is preliminary data.</text>
</comment>
<dbReference type="PROSITE" id="PS50203">
    <property type="entry name" value="CALPAIN_CAT"/>
    <property type="match status" value="1"/>
</dbReference>
<evidence type="ECO:0000256" key="2">
    <source>
        <dbReference type="ARBA" id="ARBA00022670"/>
    </source>
</evidence>
<keyword evidence="3 7" id="KW-0378">Hydrolase</keyword>
<feature type="domain" description="EF-hand" evidence="10">
    <location>
        <begin position="38"/>
        <end position="73"/>
    </location>
</feature>
<dbReference type="InterPro" id="IPR038765">
    <property type="entry name" value="Papain-like_cys_pep_sf"/>
</dbReference>
<dbReference type="InterPro" id="IPR022684">
    <property type="entry name" value="Calpain_cysteine_protease"/>
</dbReference>
<organism evidence="11">
    <name type="scientific">Cladocopium goreaui</name>
    <dbReference type="NCBI Taxonomy" id="2562237"/>
    <lineage>
        <taxon>Eukaryota</taxon>
        <taxon>Sar</taxon>
        <taxon>Alveolata</taxon>
        <taxon>Dinophyceae</taxon>
        <taxon>Suessiales</taxon>
        <taxon>Symbiodiniaceae</taxon>
        <taxon>Cladocopium</taxon>
    </lineage>
</organism>